<evidence type="ECO:0000313" key="4">
    <source>
        <dbReference type="Proteomes" id="UP000053660"/>
    </source>
</evidence>
<dbReference type="AlphaFoldDB" id="A0A0B1SZB3"/>
<keyword evidence="1" id="KW-0812">Transmembrane</keyword>
<keyword evidence="1" id="KW-1133">Transmembrane helix</keyword>
<feature type="transmembrane region" description="Helical" evidence="1">
    <location>
        <begin position="88"/>
        <end position="110"/>
    </location>
</feature>
<feature type="signal peptide" evidence="2">
    <location>
        <begin position="1"/>
        <end position="24"/>
    </location>
</feature>
<feature type="chain" id="PRO_5002065225" evidence="2">
    <location>
        <begin position="25"/>
        <end position="112"/>
    </location>
</feature>
<evidence type="ECO:0000256" key="2">
    <source>
        <dbReference type="SAM" id="SignalP"/>
    </source>
</evidence>
<protein>
    <submittedName>
        <fullName evidence="3">Uncharacterized protein</fullName>
    </submittedName>
</protein>
<name>A0A0B1SZB3_OESDE</name>
<accession>A0A0B1SZB3</accession>
<gene>
    <name evidence="3" type="ORF">OESDEN_10945</name>
</gene>
<keyword evidence="2" id="KW-0732">Signal</keyword>
<evidence type="ECO:0000256" key="1">
    <source>
        <dbReference type="SAM" id="Phobius"/>
    </source>
</evidence>
<proteinExistence type="predicted"/>
<organism evidence="3 4">
    <name type="scientific">Oesophagostomum dentatum</name>
    <name type="common">Nodular worm</name>
    <dbReference type="NCBI Taxonomy" id="61180"/>
    <lineage>
        <taxon>Eukaryota</taxon>
        <taxon>Metazoa</taxon>
        <taxon>Ecdysozoa</taxon>
        <taxon>Nematoda</taxon>
        <taxon>Chromadorea</taxon>
        <taxon>Rhabditida</taxon>
        <taxon>Rhabditina</taxon>
        <taxon>Rhabditomorpha</taxon>
        <taxon>Strongyloidea</taxon>
        <taxon>Strongylidae</taxon>
        <taxon>Oesophagostomum</taxon>
    </lineage>
</organism>
<keyword evidence="1" id="KW-0472">Membrane</keyword>
<dbReference type="EMBL" id="KN554510">
    <property type="protein sequence ID" value="KHJ89236.1"/>
    <property type="molecule type" value="Genomic_DNA"/>
</dbReference>
<dbReference type="Proteomes" id="UP000053660">
    <property type="component" value="Unassembled WGS sequence"/>
</dbReference>
<keyword evidence="4" id="KW-1185">Reference proteome</keyword>
<sequence>MLLSRFLGEMSVCKLLAIICSVLSDDEEIQLPPDLQMFWPSSSFRERELRVTCAACSAGNIEESRLVERAVVSGGKAKFIFIFTMFSLKFWSIIRIELLIASLALAIYVMPA</sequence>
<reference evidence="3 4" key="1">
    <citation type="submission" date="2014-03" db="EMBL/GenBank/DDBJ databases">
        <title>Draft genome of the hookworm Oesophagostomum dentatum.</title>
        <authorList>
            <person name="Mitreva M."/>
        </authorList>
    </citation>
    <scope>NUCLEOTIDE SEQUENCE [LARGE SCALE GENOMIC DNA]</scope>
    <source>
        <strain evidence="3 4">OD-Hann</strain>
    </source>
</reference>
<evidence type="ECO:0000313" key="3">
    <source>
        <dbReference type="EMBL" id="KHJ89236.1"/>
    </source>
</evidence>